<sequence>MSKKIKVNSECRVFNKEWMPKYFFTEVRSKAVCLICQETIAVLKEYNISCHFSTKHANYASNLSMQECTATAHRLVASLQAQQNSFIRATSIQEASTKTSYLLAFKLAKASKPFSEGEFLKECMVETSILCPESKNKFEKISLSRRSVTRRVEVIDEHLTSKLNKKVESFTLYSLALDESNDIKDTAQLLIFIRGINENFEITEEFWAMESLKGKTREVDLFNSVSAVIQRHKLPWSTLANVTTDGSPNLTGKNIGMLKRIQDRVKEDNPEQEVIFLHCIIHQEALCKSVLQLDHVVKPVVKLVNFIQARGLHHHQFIHFLEETDADHRDLFYHSNVRWLSLGKVCQRVWELKQEIISFLELLENTDNFPELNDTDWLCDLAFTVDILTHMNELNVKLQGKNQFVHEMQANVRAFKTRKSLDDLHDEFCRRFCDFGKIDWALQLVSSPFSQDPETVPQELQLELIDLQCDMVLKEKFNSLKLDEFYASLSAAKFTNIQKIAQRMLVLFGSTYRDMLRVPLNVDRMSFVFYQTTHLWLASRLIFFVISLALKEIIVMPFYKTLPCDVNNIKDTSKMYMQVDCSDRKLIEFPKGIPDNVTNLTLAVNHISKISKSHFKNLKNLLEIDFKCNCVPVRLGPKDHVCTQGLKIQADAFSKLSSLKSLYLDGNQLSAIPQHLPPNLRLLSLEANSIFSIKKENLSGLKNLEVLQLGQNCYYRNPCNISFEIHGAAFQPLTSLKVLSLKANNLSKVPQNLPSNLRELYLYNNAIRNITKDDLSSLNNLEVLDLSGNCPRCHNARYHCIECPGSIFINPRAFDSLKHLKVLRLHSTSLQQVDYHWFKNTRNLQVLDLSQNYLAKEIQQAHFLQFLPNLVELDLSFNYELGSYPLHFTLPKTFSTLSNLQSLRIRGFVFKELNQNTIRNLIPLKKLNVLDFGTNFIRNVDIAMFEEFQSLSTIILSFNKISLFSYEPNNRLYSILNSSDDQYSSNILKDMQYFRYDEYAQSCRSKDTEDIHSLSFVNETACSNYGKTLDLSRNNIFFIRSSDFQHLSDLKCLNISNNAMSQALDGSEFAHLSSLKCLDLSNNRIDLLHVEAFEQLKELEVLNLSDNSYYFKAEGVTLMLGFTKYLVNLKILLMNGNEISVFTDRGMESDSIKILEFRRNRLDILWKDGTNEYLAFFKNLTTLESLDISENFLTLLPPDVFYNLPPKLKILKLANNRLKTFNWRHLPALTNLEVLDLSNNQLTTVPYELSNCTKTLQTFIVQNNKIRKLTDHFLKDAFFLRHLDLSFNRIKTIRNSSFPKNVINGLTTLLLNGNPFKCNCDIVWLVHWINETNVKIPFLATDVTCAGPSVWKDKSLILLDFYTCESDYSQILYLLSASFIIILMILPVTNHRYFWDVWYIYHFCTAKLKGYKRLFSSEVKYDAFVAYDNKDKAVTEWILKELIEKLEDQKEKKFSVCLEERDWLPGHPLMENLNDSIHMSRKTIFVLTNSYIASGNFRIAFYMAHQRLLDEKVDVIILIILEKLLQMSKCLRLRKTLCSRSCLEWPNNPQSQAYFWHCLRKALAANNEFRYNKLFKEMV</sequence>
<evidence type="ECO:0000256" key="12">
    <source>
        <dbReference type="ARBA" id="ARBA00023170"/>
    </source>
</evidence>
<dbReference type="Gene3D" id="3.80.10.10">
    <property type="entry name" value="Ribonuclease Inhibitor"/>
    <property type="match status" value="1"/>
</dbReference>
<keyword evidence="3" id="KW-0399">Innate immunity</keyword>
<keyword evidence="5" id="KW-0812">Transmembrane</keyword>
<dbReference type="GO" id="GO:0007249">
    <property type="term" value="P:canonical NF-kappaB signal transduction"/>
    <property type="evidence" value="ECO:0007669"/>
    <property type="project" value="TreeGrafter"/>
</dbReference>
<dbReference type="KEGG" id="nss:113411750"/>
<dbReference type="InterPro" id="IPR001611">
    <property type="entry name" value="Leu-rich_rpt"/>
</dbReference>
<dbReference type="GO" id="GO:0051607">
    <property type="term" value="P:defense response to virus"/>
    <property type="evidence" value="ECO:0007669"/>
    <property type="project" value="TreeGrafter"/>
</dbReference>
<comment type="subcellular location">
    <subcellularLocation>
        <location evidence="15">Endomembrane system</location>
        <topology evidence="15">Single-pass type I membrane protein</topology>
    </subcellularLocation>
    <subcellularLocation>
        <location evidence="1">Endosome</location>
    </subcellularLocation>
</comment>
<dbReference type="GO" id="GO:0034154">
    <property type="term" value="P:toll-like receptor 7 signaling pathway"/>
    <property type="evidence" value="ECO:0007669"/>
    <property type="project" value="TreeGrafter"/>
</dbReference>
<dbReference type="Pfam" id="PF00560">
    <property type="entry name" value="LRR_1"/>
    <property type="match status" value="1"/>
</dbReference>
<evidence type="ECO:0000256" key="9">
    <source>
        <dbReference type="ARBA" id="ARBA00022859"/>
    </source>
</evidence>
<dbReference type="GO" id="GO:0032755">
    <property type="term" value="P:positive regulation of interleukin-6 production"/>
    <property type="evidence" value="ECO:0007669"/>
    <property type="project" value="TreeGrafter"/>
</dbReference>
<dbReference type="SMART" id="SM00369">
    <property type="entry name" value="LRR_TYP"/>
    <property type="match status" value="12"/>
</dbReference>
<dbReference type="Proteomes" id="UP000504612">
    <property type="component" value="Unplaced"/>
</dbReference>
<evidence type="ECO:0000256" key="11">
    <source>
        <dbReference type="ARBA" id="ARBA00023136"/>
    </source>
</evidence>
<dbReference type="GeneID" id="113411750"/>
<reference evidence="18" key="1">
    <citation type="submission" date="2025-08" db="UniProtKB">
        <authorList>
            <consortium name="RefSeq"/>
        </authorList>
    </citation>
    <scope>IDENTIFICATION</scope>
</reference>
<dbReference type="GO" id="GO:0006954">
    <property type="term" value="P:inflammatory response"/>
    <property type="evidence" value="ECO:0007669"/>
    <property type="project" value="UniProtKB-KW"/>
</dbReference>
<keyword evidence="14" id="KW-0395">Inflammatory response</keyword>
<dbReference type="SMART" id="SM00255">
    <property type="entry name" value="TIR"/>
    <property type="match status" value="1"/>
</dbReference>
<dbReference type="GO" id="GO:1902533">
    <property type="term" value="P:positive regulation of intracellular signal transduction"/>
    <property type="evidence" value="ECO:0007669"/>
    <property type="project" value="UniProtKB-ARBA"/>
</dbReference>
<evidence type="ECO:0000256" key="7">
    <source>
        <dbReference type="ARBA" id="ARBA00022737"/>
    </source>
</evidence>
<feature type="domain" description="TIR" evidence="16">
    <location>
        <begin position="1419"/>
        <end position="1563"/>
    </location>
</feature>
<dbReference type="SMART" id="SM00365">
    <property type="entry name" value="LRR_SD22"/>
    <property type="match status" value="8"/>
</dbReference>
<evidence type="ECO:0000256" key="10">
    <source>
        <dbReference type="ARBA" id="ARBA00022989"/>
    </source>
</evidence>
<dbReference type="RefSeq" id="XP_026522758.1">
    <property type="nucleotide sequence ID" value="XM_026666973.1"/>
</dbReference>
<keyword evidence="8" id="KW-0967">Endosome</keyword>
<dbReference type="SMART" id="SM00082">
    <property type="entry name" value="LRRCT"/>
    <property type="match status" value="1"/>
</dbReference>
<dbReference type="PANTHER" id="PTHR47410">
    <property type="entry name" value="TOLL-LIKE RECEPTOR 7-RELATED"/>
    <property type="match status" value="1"/>
</dbReference>
<dbReference type="FunFam" id="3.80.10.10:FF:000037">
    <property type="entry name" value="Toll-like receptor 7"/>
    <property type="match status" value="1"/>
</dbReference>
<evidence type="ECO:0000256" key="6">
    <source>
        <dbReference type="ARBA" id="ARBA00022729"/>
    </source>
</evidence>
<protein>
    <submittedName>
        <fullName evidence="18">Toll-like receptor 7</fullName>
    </submittedName>
</protein>
<dbReference type="PROSITE" id="PS50104">
    <property type="entry name" value="TIR"/>
    <property type="match status" value="1"/>
</dbReference>
<evidence type="ECO:0000259" key="16">
    <source>
        <dbReference type="PROSITE" id="PS50104"/>
    </source>
</evidence>
<name>A0A6J1U293_9SAUR</name>
<dbReference type="GO" id="GO:0005768">
    <property type="term" value="C:endosome"/>
    <property type="evidence" value="ECO:0007669"/>
    <property type="project" value="UniProtKB-SubCell"/>
</dbReference>
<keyword evidence="10" id="KW-1133">Transmembrane helix</keyword>
<dbReference type="FunFam" id="3.40.50.10140:FF:000003">
    <property type="entry name" value="Toll-like receptor 7"/>
    <property type="match status" value="1"/>
</dbReference>
<dbReference type="PANTHER" id="PTHR47410:SF2">
    <property type="entry name" value="TOLL-LIKE RECEPTOR 7"/>
    <property type="match status" value="1"/>
</dbReference>
<dbReference type="GO" id="GO:0045087">
    <property type="term" value="P:innate immune response"/>
    <property type="evidence" value="ECO:0007669"/>
    <property type="project" value="UniProtKB-KW"/>
</dbReference>
<evidence type="ECO:0000256" key="1">
    <source>
        <dbReference type="ARBA" id="ARBA00004177"/>
    </source>
</evidence>
<keyword evidence="17" id="KW-1185">Reference proteome</keyword>
<comment type="similarity">
    <text evidence="2">Belongs to the Toll-like receptor family.</text>
</comment>
<dbReference type="SUPFAM" id="SSF52200">
    <property type="entry name" value="Toll/Interleukin receptor TIR domain"/>
    <property type="match status" value="1"/>
</dbReference>
<dbReference type="SUPFAM" id="SSF52058">
    <property type="entry name" value="L domain-like"/>
    <property type="match status" value="3"/>
</dbReference>
<proteinExistence type="inferred from homology"/>
<dbReference type="PROSITE" id="PS51450">
    <property type="entry name" value="LRR"/>
    <property type="match status" value="4"/>
</dbReference>
<gene>
    <name evidence="18" type="primary">LOC113411750</name>
</gene>
<dbReference type="GO" id="GO:0002224">
    <property type="term" value="P:toll-like receptor signaling pathway"/>
    <property type="evidence" value="ECO:0007669"/>
    <property type="project" value="TreeGrafter"/>
</dbReference>
<dbReference type="InterPro" id="IPR000483">
    <property type="entry name" value="Cys-rich_flank_reg_C"/>
</dbReference>
<evidence type="ECO:0000256" key="4">
    <source>
        <dbReference type="ARBA" id="ARBA00022614"/>
    </source>
</evidence>
<dbReference type="Pfam" id="PF01582">
    <property type="entry name" value="TIR"/>
    <property type="match status" value="1"/>
</dbReference>
<evidence type="ECO:0000256" key="13">
    <source>
        <dbReference type="ARBA" id="ARBA00023180"/>
    </source>
</evidence>
<dbReference type="PRINTS" id="PR00019">
    <property type="entry name" value="LEURICHRPT"/>
</dbReference>
<dbReference type="InterPro" id="IPR035897">
    <property type="entry name" value="Toll_tir_struct_dom_sf"/>
</dbReference>
<keyword evidence="7" id="KW-0677">Repeat</keyword>
<keyword evidence="6" id="KW-0732">Signal</keyword>
<keyword evidence="12" id="KW-0675">Receptor</keyword>
<evidence type="ECO:0000256" key="3">
    <source>
        <dbReference type="ARBA" id="ARBA00022588"/>
    </source>
</evidence>
<keyword evidence="4" id="KW-0433">Leucine-rich repeat</keyword>
<dbReference type="GO" id="GO:0005886">
    <property type="term" value="C:plasma membrane"/>
    <property type="evidence" value="ECO:0007669"/>
    <property type="project" value="TreeGrafter"/>
</dbReference>
<evidence type="ECO:0000256" key="15">
    <source>
        <dbReference type="ARBA" id="ARBA00046288"/>
    </source>
</evidence>
<keyword evidence="9" id="KW-0391">Immunity</keyword>
<keyword evidence="13" id="KW-0325">Glycoprotein</keyword>
<keyword evidence="11" id="KW-0472">Membrane</keyword>
<dbReference type="InterPro" id="IPR000157">
    <property type="entry name" value="TIR_dom"/>
</dbReference>
<dbReference type="InterPro" id="IPR003591">
    <property type="entry name" value="Leu-rich_rpt_typical-subtyp"/>
</dbReference>
<evidence type="ECO:0000256" key="5">
    <source>
        <dbReference type="ARBA" id="ARBA00022692"/>
    </source>
</evidence>
<dbReference type="GO" id="GO:0038187">
    <property type="term" value="F:pattern recognition receptor activity"/>
    <property type="evidence" value="ECO:0007669"/>
    <property type="project" value="TreeGrafter"/>
</dbReference>
<evidence type="ECO:0000313" key="18">
    <source>
        <dbReference type="RefSeq" id="XP_026522758.1"/>
    </source>
</evidence>
<dbReference type="InterPro" id="IPR032675">
    <property type="entry name" value="LRR_dom_sf"/>
</dbReference>
<organism evidence="17 18">
    <name type="scientific">Notechis scutatus</name>
    <name type="common">mainland tiger snake</name>
    <dbReference type="NCBI Taxonomy" id="8663"/>
    <lineage>
        <taxon>Eukaryota</taxon>
        <taxon>Metazoa</taxon>
        <taxon>Chordata</taxon>
        <taxon>Craniata</taxon>
        <taxon>Vertebrata</taxon>
        <taxon>Euteleostomi</taxon>
        <taxon>Lepidosauria</taxon>
        <taxon>Squamata</taxon>
        <taxon>Bifurcata</taxon>
        <taxon>Unidentata</taxon>
        <taxon>Episquamata</taxon>
        <taxon>Toxicofera</taxon>
        <taxon>Serpentes</taxon>
        <taxon>Colubroidea</taxon>
        <taxon>Elapidae</taxon>
        <taxon>Hydrophiinae</taxon>
        <taxon>Notechis</taxon>
    </lineage>
</organism>
<dbReference type="SMART" id="SM00364">
    <property type="entry name" value="LRR_BAC"/>
    <property type="match status" value="5"/>
</dbReference>
<dbReference type="Pfam" id="PF13855">
    <property type="entry name" value="LRR_8"/>
    <property type="match status" value="4"/>
</dbReference>
<dbReference type="Gene3D" id="3.40.50.10140">
    <property type="entry name" value="Toll/interleukin-1 receptor homology (TIR) domain"/>
    <property type="match status" value="1"/>
</dbReference>
<accession>A0A6J1U293</accession>
<evidence type="ECO:0000256" key="14">
    <source>
        <dbReference type="ARBA" id="ARBA00023198"/>
    </source>
</evidence>
<evidence type="ECO:0000256" key="8">
    <source>
        <dbReference type="ARBA" id="ARBA00022753"/>
    </source>
</evidence>
<evidence type="ECO:0000313" key="17">
    <source>
        <dbReference type="Proteomes" id="UP000504612"/>
    </source>
</evidence>
<evidence type="ECO:0000256" key="2">
    <source>
        <dbReference type="ARBA" id="ARBA00009634"/>
    </source>
</evidence>